<dbReference type="Gene3D" id="3.20.20.80">
    <property type="entry name" value="Glycosidases"/>
    <property type="match status" value="2"/>
</dbReference>
<keyword evidence="5" id="KW-0472">Membrane</keyword>
<keyword evidence="5" id="KW-0812">Transmembrane</keyword>
<organism evidence="7 8">
    <name type="scientific">Dyadobacter jiangsuensis</name>
    <dbReference type="NCBI Taxonomy" id="1591085"/>
    <lineage>
        <taxon>Bacteria</taxon>
        <taxon>Pseudomonadati</taxon>
        <taxon>Bacteroidota</taxon>
        <taxon>Cytophagia</taxon>
        <taxon>Cytophagales</taxon>
        <taxon>Spirosomataceae</taxon>
        <taxon>Dyadobacter</taxon>
    </lineage>
</organism>
<keyword evidence="8" id="KW-1185">Reference proteome</keyword>
<evidence type="ECO:0000313" key="7">
    <source>
        <dbReference type="EMBL" id="PSL26523.1"/>
    </source>
</evidence>
<accession>A0A2P8FXS4</accession>
<evidence type="ECO:0000259" key="6">
    <source>
        <dbReference type="PROSITE" id="PS51764"/>
    </source>
</evidence>
<proteinExistence type="inferred from homology"/>
<dbReference type="Proteomes" id="UP000241964">
    <property type="component" value="Unassembled WGS sequence"/>
</dbReference>
<protein>
    <submittedName>
        <fullName evidence="7">Beta-mannanase</fullName>
    </submittedName>
</protein>
<evidence type="ECO:0000256" key="1">
    <source>
        <dbReference type="ARBA" id="ARBA00007754"/>
    </source>
</evidence>
<dbReference type="InterPro" id="IPR017853">
    <property type="entry name" value="GH"/>
</dbReference>
<feature type="active site" description="Proton donor" evidence="4">
    <location>
        <position position="393"/>
    </location>
</feature>
<dbReference type="PANTHER" id="PTHR40079:SF4">
    <property type="entry name" value="GH26 DOMAIN-CONTAINING PROTEIN-RELATED"/>
    <property type="match status" value="1"/>
</dbReference>
<dbReference type="OrthoDB" id="9816550at2"/>
<feature type="transmembrane region" description="Helical" evidence="5">
    <location>
        <begin position="7"/>
        <end position="24"/>
    </location>
</feature>
<dbReference type="InterPro" id="IPR000805">
    <property type="entry name" value="Glyco_hydro_26"/>
</dbReference>
<dbReference type="PANTHER" id="PTHR40079">
    <property type="entry name" value="MANNAN ENDO-1,4-BETA-MANNOSIDASE E-RELATED"/>
    <property type="match status" value="1"/>
</dbReference>
<dbReference type="GO" id="GO:0016985">
    <property type="term" value="F:mannan endo-1,4-beta-mannosidase activity"/>
    <property type="evidence" value="ECO:0007669"/>
    <property type="project" value="InterPro"/>
</dbReference>
<dbReference type="SUPFAM" id="SSF51445">
    <property type="entry name" value="(Trans)glycosidases"/>
    <property type="match status" value="2"/>
</dbReference>
<dbReference type="RefSeq" id="WP_106596889.1">
    <property type="nucleotide sequence ID" value="NZ_PYAS01000009.1"/>
</dbReference>
<comment type="caution">
    <text evidence="7">The sequence shown here is derived from an EMBL/GenBank/DDBJ whole genome shotgun (WGS) entry which is preliminary data.</text>
</comment>
<dbReference type="PROSITE" id="PS51764">
    <property type="entry name" value="GH26"/>
    <property type="match status" value="1"/>
</dbReference>
<evidence type="ECO:0000256" key="2">
    <source>
        <dbReference type="ARBA" id="ARBA00022801"/>
    </source>
</evidence>
<feature type="domain" description="GH26" evidence="6">
    <location>
        <begin position="252"/>
        <end position="561"/>
    </location>
</feature>
<name>A0A2P8FXS4_9BACT</name>
<reference evidence="7 8" key="1">
    <citation type="submission" date="2018-03" db="EMBL/GenBank/DDBJ databases">
        <title>Genomic Encyclopedia of Archaeal and Bacterial Type Strains, Phase II (KMG-II): from individual species to whole genera.</title>
        <authorList>
            <person name="Goeker M."/>
        </authorList>
    </citation>
    <scope>NUCLEOTIDE SEQUENCE [LARGE SCALE GENOMIC DNA]</scope>
    <source>
        <strain evidence="7 8">DSM 29057</strain>
    </source>
</reference>
<feature type="active site" description="Nucleophile" evidence="4">
    <location>
        <position position="496"/>
    </location>
</feature>
<dbReference type="AlphaFoldDB" id="A0A2P8FXS4"/>
<dbReference type="GO" id="GO:0006080">
    <property type="term" value="P:substituted mannan metabolic process"/>
    <property type="evidence" value="ECO:0007669"/>
    <property type="project" value="InterPro"/>
</dbReference>
<keyword evidence="3 4" id="KW-0326">Glycosidase</keyword>
<keyword evidence="5" id="KW-1133">Transmembrane helix</keyword>
<evidence type="ECO:0000256" key="4">
    <source>
        <dbReference type="PROSITE-ProRule" id="PRU01100"/>
    </source>
</evidence>
<gene>
    <name evidence="7" type="ORF">CLV60_10914</name>
</gene>
<evidence type="ECO:0000256" key="5">
    <source>
        <dbReference type="SAM" id="Phobius"/>
    </source>
</evidence>
<evidence type="ECO:0000313" key="8">
    <source>
        <dbReference type="Proteomes" id="UP000241964"/>
    </source>
</evidence>
<evidence type="ECO:0000256" key="3">
    <source>
        <dbReference type="ARBA" id="ARBA00023295"/>
    </source>
</evidence>
<comment type="similarity">
    <text evidence="1 4">Belongs to the glycosyl hydrolase 26 family.</text>
</comment>
<keyword evidence="2 4" id="KW-0378">Hydrolase</keyword>
<dbReference type="InterPro" id="IPR022790">
    <property type="entry name" value="GH26_dom"/>
</dbReference>
<sequence>MKAKGVLLPAAGLVLIGALVFYWIRFSPFSTSGNYSTDVLNAAFAERAVGYINRADSLGVSTPGVDTRNLQHISIQLYPNTADTALAAVLKGISAEKDLLLTVVAGQEGALRMVTDGEFDDALRLLCGLLPEKKQIYLRWDPDMEVPVQRHSWQYQSPDDYIAAFRHVAEICRKAKPTLQIMWSPAGYPGTEEYWPGEDVVDAVGISVNGQSELSATAYPRDPDQRTALRRKLIRTRFMDKPLWVLASGSDSLVQELQTDLREAVKGIKQDSVFLFQQYAVKETAGRAANAKPILGVYDPRQALTGSKDVHIEHLFVDLGNIQTGGFERDFEAVVRRGHEVIVTVEPWRDGKVRKDSSVLRNTVLGVYDEEFKSLFNTISKTNLTVYVRFAHEMEIPIHRYSWQSQDPALYIRAFRHFMELGKGVKNVKKVWGPAGDRGSMEWYPGGDVVDFVSIAIYGLPDKNITDPTKQESFETIFNRKVWRVRLASKPIFITEFGVKGPEDFQSEWLEKAAGVMAGHKEVAGVCYFNLADNPEVWGDIPAPDWGISQATFNRFVEALDADR</sequence>
<dbReference type="EMBL" id="PYAS01000009">
    <property type="protein sequence ID" value="PSL26523.1"/>
    <property type="molecule type" value="Genomic_DNA"/>
</dbReference>